<dbReference type="InterPro" id="IPR028989">
    <property type="entry name" value="RimP_N"/>
</dbReference>
<comment type="function">
    <text evidence="3">Required for maturation of 30S ribosomal subunits.</text>
</comment>
<dbReference type="Pfam" id="PF02576">
    <property type="entry name" value="RimP_N"/>
    <property type="match status" value="1"/>
</dbReference>
<dbReference type="SUPFAM" id="SSF74942">
    <property type="entry name" value="YhbC-like, C-terminal domain"/>
    <property type="match status" value="1"/>
</dbReference>
<dbReference type="GO" id="GO:0005829">
    <property type="term" value="C:cytosol"/>
    <property type="evidence" value="ECO:0007669"/>
    <property type="project" value="TreeGrafter"/>
</dbReference>
<organism evidence="6">
    <name type="scientific">uncultured gamma proteobacterium HF0070_08D07</name>
    <dbReference type="NCBI Taxonomy" id="710983"/>
    <lineage>
        <taxon>Bacteria</taxon>
        <taxon>Pseudomonadati</taxon>
        <taxon>Pseudomonadota</taxon>
        <taxon>Gammaproteobacteria</taxon>
        <taxon>environmental samples</taxon>
    </lineage>
</organism>
<dbReference type="InterPro" id="IPR003728">
    <property type="entry name" value="Ribosome_maturation_RimP"/>
</dbReference>
<dbReference type="InterPro" id="IPR035956">
    <property type="entry name" value="RimP_N_sf"/>
</dbReference>
<dbReference type="Gene3D" id="3.30.300.70">
    <property type="entry name" value="RimP-like superfamily, N-terminal"/>
    <property type="match status" value="1"/>
</dbReference>
<dbReference type="Pfam" id="PF17384">
    <property type="entry name" value="DUF150_C"/>
    <property type="match status" value="1"/>
</dbReference>
<dbReference type="PANTHER" id="PTHR33867:SF1">
    <property type="entry name" value="RIBOSOME MATURATION FACTOR RIMP"/>
    <property type="match status" value="1"/>
</dbReference>
<keyword evidence="2 3" id="KW-0690">Ribosome biogenesis</keyword>
<feature type="domain" description="Ribosome maturation factor RimP C-terminal" evidence="5">
    <location>
        <begin position="87"/>
        <end position="151"/>
    </location>
</feature>
<sequence>MEHSKENIESLVAPTIEALGCRIWGVELQGGLKNNLKVVVYIDSEDGISVDDCATVSEHVSDILDMEELVPSPYVLEVSSPGLDRILFKEQHFKESLGLKIDVRLNRPFEGRKKLTGVLLDYGDLELILRDKMGVRNIPVDAIRKVRLVPEI</sequence>
<comment type="subcellular location">
    <subcellularLocation>
        <location evidence="3">Cytoplasm</location>
    </subcellularLocation>
</comment>
<proteinExistence type="inferred from homology"/>
<evidence type="ECO:0000259" key="4">
    <source>
        <dbReference type="Pfam" id="PF02576"/>
    </source>
</evidence>
<dbReference type="CDD" id="cd01734">
    <property type="entry name" value="YlxS_C"/>
    <property type="match status" value="1"/>
</dbReference>
<gene>
    <name evidence="3" type="primary">rimP</name>
</gene>
<comment type="similarity">
    <text evidence="3">Belongs to the RimP family.</text>
</comment>
<dbReference type="AlphaFoldDB" id="E0XRW0"/>
<dbReference type="EMBL" id="GU474855">
    <property type="protein sequence ID" value="ADI17151.1"/>
    <property type="molecule type" value="Genomic_DNA"/>
</dbReference>
<evidence type="ECO:0000313" key="6">
    <source>
        <dbReference type="EMBL" id="ADI17151.1"/>
    </source>
</evidence>
<accession>E0XRW0</accession>
<dbReference type="FunFam" id="3.30.300.70:FF:000001">
    <property type="entry name" value="Ribosome maturation factor RimP"/>
    <property type="match status" value="1"/>
</dbReference>
<dbReference type="InterPro" id="IPR028998">
    <property type="entry name" value="RimP_C"/>
</dbReference>
<evidence type="ECO:0000259" key="5">
    <source>
        <dbReference type="Pfam" id="PF17384"/>
    </source>
</evidence>
<dbReference type="HAMAP" id="MF_01077">
    <property type="entry name" value="RimP"/>
    <property type="match status" value="1"/>
</dbReference>
<reference evidence="6" key="1">
    <citation type="journal article" date="2011" name="Environ. Microbiol.">
        <title>Time-series analyses of Monterey Bay coastal microbial picoplankton using a 'genome proxy' microarray.</title>
        <authorList>
            <person name="Rich V.I."/>
            <person name="Pham V.D."/>
            <person name="Eppley J."/>
            <person name="Shi Y."/>
            <person name="DeLong E.F."/>
        </authorList>
    </citation>
    <scope>NUCLEOTIDE SEQUENCE</scope>
</reference>
<evidence type="ECO:0000256" key="3">
    <source>
        <dbReference type="HAMAP-Rule" id="MF_01077"/>
    </source>
</evidence>
<name>E0XRW0_9GAMM</name>
<dbReference type="GO" id="GO:0000028">
    <property type="term" value="P:ribosomal small subunit assembly"/>
    <property type="evidence" value="ECO:0007669"/>
    <property type="project" value="TreeGrafter"/>
</dbReference>
<keyword evidence="1 3" id="KW-0963">Cytoplasm</keyword>
<dbReference type="Gene3D" id="2.30.30.180">
    <property type="entry name" value="Ribosome maturation factor RimP, C-terminal domain"/>
    <property type="match status" value="1"/>
</dbReference>
<feature type="domain" description="Ribosome maturation factor RimP N-terminal" evidence="4">
    <location>
        <begin position="11"/>
        <end position="84"/>
    </location>
</feature>
<dbReference type="InterPro" id="IPR036847">
    <property type="entry name" value="RimP_C_sf"/>
</dbReference>
<dbReference type="SUPFAM" id="SSF75420">
    <property type="entry name" value="YhbC-like, N-terminal domain"/>
    <property type="match status" value="1"/>
</dbReference>
<evidence type="ECO:0000256" key="2">
    <source>
        <dbReference type="ARBA" id="ARBA00022517"/>
    </source>
</evidence>
<dbReference type="GO" id="GO:0006412">
    <property type="term" value="P:translation"/>
    <property type="evidence" value="ECO:0007669"/>
    <property type="project" value="TreeGrafter"/>
</dbReference>
<dbReference type="PANTHER" id="PTHR33867">
    <property type="entry name" value="RIBOSOME MATURATION FACTOR RIMP"/>
    <property type="match status" value="1"/>
</dbReference>
<protein>
    <recommendedName>
        <fullName evidence="3">Ribosome maturation factor RimP</fullName>
    </recommendedName>
</protein>
<evidence type="ECO:0000256" key="1">
    <source>
        <dbReference type="ARBA" id="ARBA00022490"/>
    </source>
</evidence>